<evidence type="ECO:0000313" key="2">
    <source>
        <dbReference type="Proteomes" id="UP000237347"/>
    </source>
</evidence>
<gene>
    <name evidence="1" type="ORF">CFP56_029421</name>
</gene>
<protein>
    <submittedName>
        <fullName evidence="1">Uncharacterized protein</fullName>
    </submittedName>
</protein>
<keyword evidence="2" id="KW-1185">Reference proteome</keyword>
<comment type="caution">
    <text evidence="1">The sequence shown here is derived from an EMBL/GenBank/DDBJ whole genome shotgun (WGS) entry which is preliminary data.</text>
</comment>
<dbReference type="Proteomes" id="UP000237347">
    <property type="component" value="Unassembled WGS sequence"/>
</dbReference>
<sequence length="69" mass="7682">MISSFQLALHGATLSLPSSPNQNNNTPYPSDDAVPCFASRINYHPRCLQRKKLIAKSMKCYEAINQAND</sequence>
<accession>A0AAW0JTS2</accession>
<reference evidence="1 2" key="1">
    <citation type="journal article" date="2018" name="Sci. Data">
        <title>The draft genome sequence of cork oak.</title>
        <authorList>
            <person name="Ramos A.M."/>
            <person name="Usie A."/>
            <person name="Barbosa P."/>
            <person name="Barros P.M."/>
            <person name="Capote T."/>
            <person name="Chaves I."/>
            <person name="Simoes F."/>
            <person name="Abreu I."/>
            <person name="Carrasquinho I."/>
            <person name="Faro C."/>
            <person name="Guimaraes J.B."/>
            <person name="Mendonca D."/>
            <person name="Nobrega F."/>
            <person name="Rodrigues L."/>
            <person name="Saibo N.J.M."/>
            <person name="Varela M.C."/>
            <person name="Egas C."/>
            <person name="Matos J."/>
            <person name="Miguel C.M."/>
            <person name="Oliveira M.M."/>
            <person name="Ricardo C.P."/>
            <person name="Goncalves S."/>
        </authorList>
    </citation>
    <scope>NUCLEOTIDE SEQUENCE [LARGE SCALE GENOMIC DNA]</scope>
    <source>
        <strain evidence="2">cv. HL8</strain>
    </source>
</reference>
<name>A0AAW0JTS2_QUESU</name>
<dbReference type="EMBL" id="PKMF04000482">
    <property type="protein sequence ID" value="KAK7829476.1"/>
    <property type="molecule type" value="Genomic_DNA"/>
</dbReference>
<proteinExistence type="predicted"/>
<evidence type="ECO:0000313" key="1">
    <source>
        <dbReference type="EMBL" id="KAK7829476.1"/>
    </source>
</evidence>
<organism evidence="1 2">
    <name type="scientific">Quercus suber</name>
    <name type="common">Cork oak</name>
    <dbReference type="NCBI Taxonomy" id="58331"/>
    <lineage>
        <taxon>Eukaryota</taxon>
        <taxon>Viridiplantae</taxon>
        <taxon>Streptophyta</taxon>
        <taxon>Embryophyta</taxon>
        <taxon>Tracheophyta</taxon>
        <taxon>Spermatophyta</taxon>
        <taxon>Magnoliopsida</taxon>
        <taxon>eudicotyledons</taxon>
        <taxon>Gunneridae</taxon>
        <taxon>Pentapetalae</taxon>
        <taxon>rosids</taxon>
        <taxon>fabids</taxon>
        <taxon>Fagales</taxon>
        <taxon>Fagaceae</taxon>
        <taxon>Quercus</taxon>
    </lineage>
</organism>
<dbReference type="AlphaFoldDB" id="A0AAW0JTS2"/>